<organism evidence="1 2">
    <name type="scientific">Trapa natans</name>
    <name type="common">Water chestnut</name>
    <dbReference type="NCBI Taxonomy" id="22666"/>
    <lineage>
        <taxon>Eukaryota</taxon>
        <taxon>Viridiplantae</taxon>
        <taxon>Streptophyta</taxon>
        <taxon>Embryophyta</taxon>
        <taxon>Tracheophyta</taxon>
        <taxon>Spermatophyta</taxon>
        <taxon>Magnoliopsida</taxon>
        <taxon>eudicotyledons</taxon>
        <taxon>Gunneridae</taxon>
        <taxon>Pentapetalae</taxon>
        <taxon>rosids</taxon>
        <taxon>malvids</taxon>
        <taxon>Myrtales</taxon>
        <taxon>Lythraceae</taxon>
        <taxon>Trapa</taxon>
    </lineage>
</organism>
<dbReference type="EMBL" id="JAXQNO010000002">
    <property type="protein sequence ID" value="KAK4802479.1"/>
    <property type="molecule type" value="Genomic_DNA"/>
</dbReference>
<dbReference type="AlphaFoldDB" id="A0AAN7MBC7"/>
<proteinExistence type="predicted"/>
<keyword evidence="2" id="KW-1185">Reference proteome</keyword>
<protein>
    <submittedName>
        <fullName evidence="1">Uncharacterized protein</fullName>
    </submittedName>
</protein>
<evidence type="ECO:0000313" key="2">
    <source>
        <dbReference type="Proteomes" id="UP001346149"/>
    </source>
</evidence>
<dbReference type="Proteomes" id="UP001346149">
    <property type="component" value="Unassembled WGS sequence"/>
</dbReference>
<sequence>MVRNMEDSCYELSLRDLVEVSRKIGQERVFLPEWGQVGGGAAATTLSAYGEERKLAAAGTALAQDEVWG</sequence>
<accession>A0AAN7MBC7</accession>
<gene>
    <name evidence="1" type="ORF">SAY86_000682</name>
</gene>
<evidence type="ECO:0000313" key="1">
    <source>
        <dbReference type="EMBL" id="KAK4802479.1"/>
    </source>
</evidence>
<comment type="caution">
    <text evidence="1">The sequence shown here is derived from an EMBL/GenBank/DDBJ whole genome shotgun (WGS) entry which is preliminary data.</text>
</comment>
<reference evidence="1 2" key="1">
    <citation type="journal article" date="2023" name="Hortic Res">
        <title>Pangenome of water caltrop reveals structural variations and asymmetric subgenome divergence after allopolyploidization.</title>
        <authorList>
            <person name="Zhang X."/>
            <person name="Chen Y."/>
            <person name="Wang L."/>
            <person name="Yuan Y."/>
            <person name="Fang M."/>
            <person name="Shi L."/>
            <person name="Lu R."/>
            <person name="Comes H.P."/>
            <person name="Ma Y."/>
            <person name="Chen Y."/>
            <person name="Huang G."/>
            <person name="Zhou Y."/>
            <person name="Zheng Z."/>
            <person name="Qiu Y."/>
        </authorList>
    </citation>
    <scope>NUCLEOTIDE SEQUENCE [LARGE SCALE GENOMIC DNA]</scope>
    <source>
        <strain evidence="1">F231</strain>
    </source>
</reference>
<name>A0AAN7MBC7_TRANT</name>